<keyword evidence="2" id="KW-1185">Reference proteome</keyword>
<accession>A0ABP9DDN2</accession>
<evidence type="ECO:0000313" key="1">
    <source>
        <dbReference type="EMBL" id="GAA4832284.1"/>
    </source>
</evidence>
<evidence type="ECO:0000313" key="2">
    <source>
        <dbReference type="Proteomes" id="UP001501752"/>
    </source>
</evidence>
<organism evidence="1 2">
    <name type="scientific">Kitasatospora terrestris</name>
    <dbReference type="NCBI Taxonomy" id="258051"/>
    <lineage>
        <taxon>Bacteria</taxon>
        <taxon>Bacillati</taxon>
        <taxon>Actinomycetota</taxon>
        <taxon>Actinomycetes</taxon>
        <taxon>Kitasatosporales</taxon>
        <taxon>Streptomycetaceae</taxon>
        <taxon>Kitasatospora</taxon>
    </lineage>
</organism>
<dbReference type="PANTHER" id="PTHR48100">
    <property type="entry name" value="BROAD-SPECIFICITY PHOSPHATASE YOR283W-RELATED"/>
    <property type="match status" value="1"/>
</dbReference>
<dbReference type="RefSeq" id="WP_345694932.1">
    <property type="nucleotide sequence ID" value="NZ_BAABIS010000001.1"/>
</dbReference>
<dbReference type="EMBL" id="BAABIS010000001">
    <property type="protein sequence ID" value="GAA4832284.1"/>
    <property type="molecule type" value="Genomic_DNA"/>
</dbReference>
<dbReference type="Proteomes" id="UP001501752">
    <property type="component" value="Unassembled WGS sequence"/>
</dbReference>
<gene>
    <name evidence="1" type="ORF">GCM10023235_03240</name>
</gene>
<dbReference type="SUPFAM" id="SSF53254">
    <property type="entry name" value="Phosphoglycerate mutase-like"/>
    <property type="match status" value="1"/>
</dbReference>
<reference evidence="2" key="1">
    <citation type="journal article" date="2019" name="Int. J. Syst. Evol. Microbiol.">
        <title>The Global Catalogue of Microorganisms (GCM) 10K type strain sequencing project: providing services to taxonomists for standard genome sequencing and annotation.</title>
        <authorList>
            <consortium name="The Broad Institute Genomics Platform"/>
            <consortium name="The Broad Institute Genome Sequencing Center for Infectious Disease"/>
            <person name="Wu L."/>
            <person name="Ma J."/>
        </authorList>
    </citation>
    <scope>NUCLEOTIDE SEQUENCE [LARGE SCALE GENOMIC DNA]</scope>
    <source>
        <strain evidence="2">JCM 13006</strain>
    </source>
</reference>
<name>A0ABP9DDN2_9ACTN</name>
<dbReference type="SMART" id="SM00855">
    <property type="entry name" value="PGAM"/>
    <property type="match status" value="1"/>
</dbReference>
<comment type="caution">
    <text evidence="1">The sequence shown here is derived from an EMBL/GenBank/DDBJ whole genome shotgun (WGS) entry which is preliminary data.</text>
</comment>
<dbReference type="Gene3D" id="3.40.50.1240">
    <property type="entry name" value="Phosphoglycerate mutase-like"/>
    <property type="match status" value="1"/>
</dbReference>
<dbReference type="PANTHER" id="PTHR48100:SF15">
    <property type="entry name" value="SEDOHEPTULOSE 1,7-BISPHOSPHATASE"/>
    <property type="match status" value="1"/>
</dbReference>
<dbReference type="InterPro" id="IPR050275">
    <property type="entry name" value="PGM_Phosphatase"/>
</dbReference>
<dbReference type="Pfam" id="PF00300">
    <property type="entry name" value="His_Phos_1"/>
    <property type="match status" value="1"/>
</dbReference>
<dbReference type="InterPro" id="IPR013078">
    <property type="entry name" value="His_Pase_superF_clade-1"/>
</dbReference>
<protein>
    <submittedName>
        <fullName evidence="1">Histidine phosphatase family protein</fullName>
    </submittedName>
</protein>
<sequence>MPEPAAPRLLMTRHGLTAWAESGRHTGRTDVPLLPQGELRATLLGRRLHAAPWNGLPGAEVRTSPLSRAVRTCELAGFGGRATTWEALAEVDYGDYEGLTTARIQQQRPGWQLWHDGTPGGEPLDAVSARADEVVAWARTGTADKLVFAHGHILSAVAARWLGQEVDFAAHLRLGPASLTVLGWQHGIPALLRWNDNAHVQQDSSAAAADDA</sequence>
<dbReference type="InterPro" id="IPR029033">
    <property type="entry name" value="His_PPase_superfam"/>
</dbReference>
<dbReference type="CDD" id="cd07067">
    <property type="entry name" value="HP_PGM_like"/>
    <property type="match status" value="1"/>
</dbReference>
<proteinExistence type="predicted"/>